<keyword evidence="2" id="KW-0235">DNA replication</keyword>
<gene>
    <name evidence="5" type="ORF">CANINC_004636</name>
</gene>
<dbReference type="AlphaFoldDB" id="A0A4T0WVZ1"/>
<reference evidence="5 6" key="1">
    <citation type="journal article" date="2019" name="Front. Genet.">
        <title>Whole-Genome Sequencing of the Opportunistic Yeast Pathogen Candida inconspicua Uncovers Its Hybrid Origin.</title>
        <authorList>
            <person name="Mixao V."/>
            <person name="Hansen A.P."/>
            <person name="Saus E."/>
            <person name="Boekhout T."/>
            <person name="Lass-Florl C."/>
            <person name="Gabaldon T."/>
        </authorList>
    </citation>
    <scope>NUCLEOTIDE SEQUENCE [LARGE SCALE GENOMIC DNA]</scope>
    <source>
        <strain evidence="5 6">CBS 180</strain>
    </source>
</reference>
<proteinExistence type="inferred from homology"/>
<organism evidence="5 6">
    <name type="scientific">Pichia inconspicua</name>
    <dbReference type="NCBI Taxonomy" id="52247"/>
    <lineage>
        <taxon>Eukaryota</taxon>
        <taxon>Fungi</taxon>
        <taxon>Dikarya</taxon>
        <taxon>Ascomycota</taxon>
        <taxon>Saccharomycotina</taxon>
        <taxon>Pichiomycetes</taxon>
        <taxon>Pichiales</taxon>
        <taxon>Pichiaceae</taxon>
        <taxon>Pichia</taxon>
    </lineage>
</organism>
<dbReference type="EMBL" id="SELW01000657">
    <property type="protein sequence ID" value="TID14965.1"/>
    <property type="molecule type" value="Genomic_DNA"/>
</dbReference>
<evidence type="ECO:0000256" key="1">
    <source>
        <dbReference type="ARBA" id="ARBA00006035"/>
    </source>
</evidence>
<dbReference type="STRING" id="52247.A0A4T0WVZ1"/>
<feature type="domain" description="DNA polymerase alpha/delta/epsilon subunit B" evidence="3">
    <location>
        <begin position="211"/>
        <end position="433"/>
    </location>
</feature>
<dbReference type="Pfam" id="PF18018">
    <property type="entry name" value="DNA_pol_D_N"/>
    <property type="match status" value="1"/>
</dbReference>
<evidence type="ECO:0000259" key="4">
    <source>
        <dbReference type="Pfam" id="PF18018"/>
    </source>
</evidence>
<dbReference type="Proteomes" id="UP000307173">
    <property type="component" value="Unassembled WGS sequence"/>
</dbReference>
<comment type="similarity">
    <text evidence="1">Belongs to the DNA polymerase delta/II small subunit family.</text>
</comment>
<dbReference type="Pfam" id="PF04042">
    <property type="entry name" value="DNA_pol_E_B"/>
    <property type="match status" value="1"/>
</dbReference>
<dbReference type="PANTHER" id="PTHR10416:SF0">
    <property type="entry name" value="DNA POLYMERASE DELTA SUBUNIT 2"/>
    <property type="match status" value="1"/>
</dbReference>
<dbReference type="InterPro" id="IPR040663">
    <property type="entry name" value="DNA_pol_D_N"/>
</dbReference>
<dbReference type="Gene3D" id="3.60.21.50">
    <property type="match status" value="1"/>
</dbReference>
<feature type="domain" description="DNA polymerase delta subunit OB-fold" evidence="4">
    <location>
        <begin position="34"/>
        <end position="188"/>
    </location>
</feature>
<dbReference type="GO" id="GO:0006271">
    <property type="term" value="P:DNA strand elongation involved in DNA replication"/>
    <property type="evidence" value="ECO:0007669"/>
    <property type="project" value="TreeGrafter"/>
</dbReference>
<dbReference type="InterPro" id="IPR007185">
    <property type="entry name" value="DNA_pol_a/d/e_bsu"/>
</dbReference>
<evidence type="ECO:0000313" key="6">
    <source>
        <dbReference type="Proteomes" id="UP000307173"/>
    </source>
</evidence>
<accession>A0A4T0WVZ1</accession>
<comment type="caution">
    <text evidence="5">The sequence shown here is derived from an EMBL/GenBank/DDBJ whole genome shotgun (WGS) entry which is preliminary data.</text>
</comment>
<sequence>MTTSENVLRPTPIYSGIKDDTFCNPTKTRNYNAQFNKIYTHRTNELKSRVMKMANPKWSGVEVNGMKPKFVPKVLDVPSLKPVYIIGTTLADMKFKPDVLKEVELSVQGHFTELKELVNDAGGSNKDFSDLRQSSYSDPETDKIWLEDESGRILLTGDVLTKKIIVTGLVVAVLGMEIESGIFHVVDIVYPEPAPQRDINLSENTAGKLLLTGGLNISDKSKFDYLEILKSWIFGEFDDEKAKYVAEMMIVGNSLDITSNDVKMKSEKNKYAESFNMNYSERPTKYLDTYISELLQSIPISVLPGPRDIVELGLPKQPLHHSLFPISSKLQNFKRLTEPSFYDINGLRILVSSGEPVNDIMKYIIPNLKSEGDLKDCLFKDSRLRIIEDMLLWQVIAPTAPDTLWCYPFENTDPFTLKETPHVYIVGNQPRFETSVVELQRKNGDVVSIRVIALPDFDDTKSVVLLDLQSLSCEIVAFECTA</sequence>
<protein>
    <recommendedName>
        <fullName evidence="7">DNA polymerase alpha/delta/epsilon subunit B domain-containing protein</fullName>
    </recommendedName>
</protein>
<evidence type="ECO:0000256" key="2">
    <source>
        <dbReference type="ARBA" id="ARBA00022705"/>
    </source>
</evidence>
<evidence type="ECO:0000313" key="5">
    <source>
        <dbReference type="EMBL" id="TID14965.1"/>
    </source>
</evidence>
<dbReference type="PANTHER" id="PTHR10416">
    <property type="entry name" value="DNA POLYMERASE DELTA SUBUNIT 2"/>
    <property type="match status" value="1"/>
</dbReference>
<keyword evidence="6" id="KW-1185">Reference proteome</keyword>
<evidence type="ECO:0000259" key="3">
    <source>
        <dbReference type="Pfam" id="PF04042"/>
    </source>
</evidence>
<dbReference type="InterPro" id="IPR024826">
    <property type="entry name" value="DNA_pol_delta/II_ssu"/>
</dbReference>
<name>A0A4T0WVZ1_9ASCO</name>
<dbReference type="GO" id="GO:0043625">
    <property type="term" value="C:delta DNA polymerase complex"/>
    <property type="evidence" value="ECO:0007669"/>
    <property type="project" value="TreeGrafter"/>
</dbReference>
<dbReference type="OrthoDB" id="3763at2759"/>
<dbReference type="Gene3D" id="2.40.50.430">
    <property type="match status" value="1"/>
</dbReference>
<evidence type="ECO:0008006" key="7">
    <source>
        <dbReference type="Google" id="ProtNLM"/>
    </source>
</evidence>
<dbReference type="GO" id="GO:0003677">
    <property type="term" value="F:DNA binding"/>
    <property type="evidence" value="ECO:0007669"/>
    <property type="project" value="InterPro"/>
</dbReference>